<gene>
    <name evidence="1" type="ORF">IEO21_10663</name>
</gene>
<dbReference type="Proteomes" id="UP000639403">
    <property type="component" value="Unassembled WGS sequence"/>
</dbReference>
<protein>
    <submittedName>
        <fullName evidence="1">Uncharacterized protein</fullName>
    </submittedName>
</protein>
<dbReference type="AlphaFoldDB" id="A0A8H7NSB7"/>
<evidence type="ECO:0000313" key="2">
    <source>
        <dbReference type="Proteomes" id="UP000639403"/>
    </source>
</evidence>
<evidence type="ECO:0000313" key="1">
    <source>
        <dbReference type="EMBL" id="KAF9798777.1"/>
    </source>
</evidence>
<accession>A0A8H7NSB7</accession>
<organism evidence="1 2">
    <name type="scientific">Rhodonia placenta</name>
    <dbReference type="NCBI Taxonomy" id="104341"/>
    <lineage>
        <taxon>Eukaryota</taxon>
        <taxon>Fungi</taxon>
        <taxon>Dikarya</taxon>
        <taxon>Basidiomycota</taxon>
        <taxon>Agaricomycotina</taxon>
        <taxon>Agaricomycetes</taxon>
        <taxon>Polyporales</taxon>
        <taxon>Adustoporiaceae</taxon>
        <taxon>Rhodonia</taxon>
    </lineage>
</organism>
<name>A0A8H7NSB7_9APHY</name>
<dbReference type="EMBL" id="JADOXO010000985">
    <property type="protein sequence ID" value="KAF9798777.1"/>
    <property type="molecule type" value="Genomic_DNA"/>
</dbReference>
<reference evidence="1" key="2">
    <citation type="journal article" name="Front. Microbiol.">
        <title>Degradative Capacity of Two Strains of Rhodonia placenta: From Phenotype to Genotype.</title>
        <authorList>
            <person name="Kolle M."/>
            <person name="Horta M.A.C."/>
            <person name="Nowrousian M."/>
            <person name="Ohm R.A."/>
            <person name="Benz J.P."/>
            <person name="Pilgard A."/>
        </authorList>
    </citation>
    <scope>NUCLEOTIDE SEQUENCE</scope>
    <source>
        <strain evidence="1">FPRL280</strain>
    </source>
</reference>
<reference evidence="1" key="1">
    <citation type="submission" date="2020-11" db="EMBL/GenBank/DDBJ databases">
        <authorList>
            <person name="Koelle M."/>
            <person name="Horta M.A.C."/>
            <person name="Nowrousian M."/>
            <person name="Ohm R.A."/>
            <person name="Benz P."/>
            <person name="Pilgard A."/>
        </authorList>
    </citation>
    <scope>NUCLEOTIDE SEQUENCE</scope>
    <source>
        <strain evidence="1">FPRL280</strain>
    </source>
</reference>
<comment type="caution">
    <text evidence="1">The sequence shown here is derived from an EMBL/GenBank/DDBJ whole genome shotgun (WGS) entry which is preliminary data.</text>
</comment>
<proteinExistence type="predicted"/>
<sequence>MRSMLMQPPGAGESEQLCQQSPSCAVHCHPFNLIVQ</sequence>